<evidence type="ECO:0000256" key="5">
    <source>
        <dbReference type="ARBA" id="ARBA00023204"/>
    </source>
</evidence>
<dbReference type="AlphaFoldDB" id="K1JWP8"/>
<evidence type="ECO:0000313" key="10">
    <source>
        <dbReference type="EMBL" id="EKB32102.1"/>
    </source>
</evidence>
<evidence type="ECO:0000256" key="1">
    <source>
        <dbReference type="ARBA" id="ARBA00007452"/>
    </source>
</evidence>
<evidence type="ECO:0000256" key="8">
    <source>
        <dbReference type="SAM" id="MobiDB-lite"/>
    </source>
</evidence>
<dbReference type="SUPFAM" id="SSF50249">
    <property type="entry name" value="Nucleic acid-binding proteins"/>
    <property type="match status" value="1"/>
</dbReference>
<evidence type="ECO:0000256" key="6">
    <source>
        <dbReference type="ARBA" id="ARBA00033409"/>
    </source>
</evidence>
<reference evidence="10 11" key="1">
    <citation type="submission" date="2012-05" db="EMBL/GenBank/DDBJ databases">
        <title>The Genome Sequence of Sutterella wadsworthensis 2_1_59BFAA.</title>
        <authorList>
            <consortium name="The Broad Institute Genome Sequencing Platform"/>
            <person name="Earl A."/>
            <person name="Ward D."/>
            <person name="Feldgarden M."/>
            <person name="Gevers D."/>
            <person name="Daigneault M."/>
            <person name="Strauss J."/>
            <person name="Allen-Vercoe E."/>
            <person name="Walker B."/>
            <person name="Young S.K."/>
            <person name="Zeng Q."/>
            <person name="Gargeya S."/>
            <person name="Fitzgerald M."/>
            <person name="Haas B."/>
            <person name="Abouelleil A."/>
            <person name="Alvarado L."/>
            <person name="Arachchi H.M."/>
            <person name="Berlin A.M."/>
            <person name="Chapman S.B."/>
            <person name="Goldberg J."/>
            <person name="Griggs A."/>
            <person name="Gujja S."/>
            <person name="Hansen M."/>
            <person name="Howarth C."/>
            <person name="Imamovic A."/>
            <person name="Larimer J."/>
            <person name="McCowen C."/>
            <person name="Montmayeur A."/>
            <person name="Murphy C."/>
            <person name="Neiman D."/>
            <person name="Pearson M."/>
            <person name="Priest M."/>
            <person name="Roberts A."/>
            <person name="Saif S."/>
            <person name="Shea T."/>
            <person name="Sisk P."/>
            <person name="Sykes S."/>
            <person name="Wortman J."/>
            <person name="Nusbaum C."/>
            <person name="Birren B."/>
        </authorList>
    </citation>
    <scope>NUCLEOTIDE SEQUENCE [LARGE SCALE GENOMIC DNA]</scope>
    <source>
        <strain evidence="10 11">2_1_59BFAA</strain>
    </source>
</reference>
<evidence type="ECO:0000259" key="9">
    <source>
        <dbReference type="Pfam" id="PF11967"/>
    </source>
</evidence>
<dbReference type="Gene3D" id="1.20.1440.120">
    <property type="entry name" value="Recombination protein O, C-terminal domain"/>
    <property type="match status" value="1"/>
</dbReference>
<dbReference type="HAMAP" id="MF_00201">
    <property type="entry name" value="RecO"/>
    <property type="match status" value="1"/>
</dbReference>
<keyword evidence="5 7" id="KW-0234">DNA repair</keyword>
<dbReference type="Pfam" id="PF02565">
    <property type="entry name" value="RecO_C"/>
    <property type="match status" value="1"/>
</dbReference>
<dbReference type="InterPro" id="IPR022572">
    <property type="entry name" value="DNA_rep/recomb_RecO_N"/>
</dbReference>
<organism evidence="10 11">
    <name type="scientific">Sutterella wadsworthensis 2_1_59BFAA</name>
    <dbReference type="NCBI Taxonomy" id="742823"/>
    <lineage>
        <taxon>Bacteria</taxon>
        <taxon>Pseudomonadati</taxon>
        <taxon>Pseudomonadota</taxon>
        <taxon>Betaproteobacteria</taxon>
        <taxon>Burkholderiales</taxon>
        <taxon>Sutterellaceae</taxon>
        <taxon>Sutterella</taxon>
    </lineage>
</organism>
<feature type="domain" description="DNA replication/recombination mediator RecO N-terminal" evidence="9">
    <location>
        <begin position="80"/>
        <end position="146"/>
    </location>
</feature>
<comment type="caution">
    <text evidence="10">The sequence shown here is derived from an EMBL/GenBank/DDBJ whole genome shotgun (WGS) entry which is preliminary data.</text>
</comment>
<evidence type="ECO:0000313" key="11">
    <source>
        <dbReference type="Proteomes" id="UP000005835"/>
    </source>
</evidence>
<comment type="function">
    <text evidence="7">Involved in DNA repair and RecF pathway recombination.</text>
</comment>
<dbReference type="SUPFAM" id="SSF57863">
    <property type="entry name" value="ArfGap/RecO-like zinc finger"/>
    <property type="match status" value="1"/>
</dbReference>
<dbReference type="InterPro" id="IPR037278">
    <property type="entry name" value="ARFGAP/RecO"/>
</dbReference>
<dbReference type="Proteomes" id="UP000005835">
    <property type="component" value="Unassembled WGS sequence"/>
</dbReference>
<dbReference type="OrthoDB" id="9804792at2"/>
<dbReference type="PANTHER" id="PTHR33991">
    <property type="entry name" value="DNA REPAIR PROTEIN RECO"/>
    <property type="match status" value="1"/>
</dbReference>
<dbReference type="InterPro" id="IPR012340">
    <property type="entry name" value="NA-bd_OB-fold"/>
</dbReference>
<dbReference type="GO" id="GO:0043590">
    <property type="term" value="C:bacterial nucleoid"/>
    <property type="evidence" value="ECO:0007669"/>
    <property type="project" value="TreeGrafter"/>
</dbReference>
<name>K1JWP8_9BURK</name>
<accession>K1JWP8</accession>
<dbReference type="GO" id="GO:0006310">
    <property type="term" value="P:DNA recombination"/>
    <property type="evidence" value="ECO:0007669"/>
    <property type="project" value="UniProtKB-UniRule"/>
</dbReference>
<dbReference type="EMBL" id="ADMG01000008">
    <property type="protein sequence ID" value="EKB32102.1"/>
    <property type="molecule type" value="Genomic_DNA"/>
</dbReference>
<evidence type="ECO:0000256" key="3">
    <source>
        <dbReference type="ARBA" id="ARBA00022763"/>
    </source>
</evidence>
<protein>
    <recommendedName>
        <fullName evidence="2 7">DNA repair protein RecO</fullName>
    </recommendedName>
    <alternativeName>
        <fullName evidence="6 7">Recombination protein O</fullName>
    </alternativeName>
</protein>
<feature type="region of interest" description="Disordered" evidence="8">
    <location>
        <begin position="1"/>
        <end position="37"/>
    </location>
</feature>
<evidence type="ECO:0000256" key="2">
    <source>
        <dbReference type="ARBA" id="ARBA00021310"/>
    </source>
</evidence>
<dbReference type="HOGENOM" id="CLU_066645_0_0_4"/>
<evidence type="ECO:0000256" key="7">
    <source>
        <dbReference type="HAMAP-Rule" id="MF_00201"/>
    </source>
</evidence>
<dbReference type="RefSeq" id="WP_005433377.1">
    <property type="nucleotide sequence ID" value="NZ_JH815513.1"/>
</dbReference>
<dbReference type="Gene3D" id="2.40.50.140">
    <property type="entry name" value="Nucleic acid-binding proteins"/>
    <property type="match status" value="1"/>
</dbReference>
<keyword evidence="3 7" id="KW-0227">DNA damage</keyword>
<dbReference type="Pfam" id="PF11967">
    <property type="entry name" value="RecO_N"/>
    <property type="match status" value="1"/>
</dbReference>
<sequence length="308" mass="34085">MNKDALEAGVPHRRVRNRSEGPCSSRSPVSSLEGPAAQRASTLSGILERRRAAERQMADVFSALPEPAERIPARVTGELGFILHAWDWSETSLLLDVLTVRYGRVFLVARGARRASSQYRGLLTAFCPLRFSWTGSKEAKMLVRAEWQGTMVPLTGEALLSGFYVNELILKLTVREERHPGLFEAYVKAIHALALDERDAMQPALREFEMAVLKAAGWAPAFSDDGRSPWYCVRDGALEGLAGVEGLPEGVRAWPGDLVREMLSGEPMSPAALRASRDILRTLIDFHLDGRSIHSRRILAELNGLQKT</sequence>
<dbReference type="InterPro" id="IPR042242">
    <property type="entry name" value="RecO_C"/>
</dbReference>
<keyword evidence="11" id="KW-1185">Reference proteome</keyword>
<dbReference type="PATRIC" id="fig|742823.3.peg.270"/>
<dbReference type="NCBIfam" id="TIGR00613">
    <property type="entry name" value="reco"/>
    <property type="match status" value="1"/>
</dbReference>
<dbReference type="GO" id="GO:0006302">
    <property type="term" value="P:double-strand break repair"/>
    <property type="evidence" value="ECO:0007669"/>
    <property type="project" value="TreeGrafter"/>
</dbReference>
<keyword evidence="4 7" id="KW-0233">DNA recombination</keyword>
<evidence type="ECO:0000256" key="4">
    <source>
        <dbReference type="ARBA" id="ARBA00023172"/>
    </source>
</evidence>
<comment type="similarity">
    <text evidence="1 7">Belongs to the RecO family.</text>
</comment>
<dbReference type="InterPro" id="IPR003717">
    <property type="entry name" value="RecO"/>
</dbReference>
<dbReference type="PANTHER" id="PTHR33991:SF1">
    <property type="entry name" value="DNA REPAIR PROTEIN RECO"/>
    <property type="match status" value="1"/>
</dbReference>
<dbReference type="eggNOG" id="COG1381">
    <property type="taxonomic scope" value="Bacteria"/>
</dbReference>
<gene>
    <name evidence="7" type="primary">recO</name>
    <name evidence="10" type="ORF">HMPREF9465_00278</name>
</gene>
<proteinExistence type="inferred from homology"/>
<dbReference type="STRING" id="742823.HMPREF9465_00278"/>